<dbReference type="EMBL" id="CP002113">
    <property type="protein sequence ID" value="AEK23923.1"/>
    <property type="molecule type" value="Genomic_DNA"/>
</dbReference>
<evidence type="ECO:0000313" key="2">
    <source>
        <dbReference type="EMBL" id="AEK23923.1"/>
    </source>
</evidence>
<feature type="signal peptide" evidence="1">
    <location>
        <begin position="1"/>
        <end position="21"/>
    </location>
</feature>
<gene>
    <name evidence="2" type="ordered locus">Ccan_18070</name>
</gene>
<keyword evidence="3" id="KW-1185">Reference proteome</keyword>
<proteinExistence type="predicted"/>
<dbReference type="HOGENOM" id="CLU_1352596_0_0_10"/>
<evidence type="ECO:0008006" key="4">
    <source>
        <dbReference type="Google" id="ProtNLM"/>
    </source>
</evidence>
<reference evidence="2 3" key="1">
    <citation type="journal article" date="2011" name="J. Bacteriol.">
        <title>Complete genome sequence of the dog commensal and human pathogen Capnocytophaga canimorsus strain 5.</title>
        <authorList>
            <person name="Manfredi P."/>
            <person name="Pagni M."/>
            <person name="Cornelis G.R."/>
        </authorList>
    </citation>
    <scope>NUCLEOTIDE SEQUENCE [LARGE SCALE GENOMIC DNA]</scope>
    <source>
        <strain evidence="3">5</strain>
    </source>
</reference>
<accession>F9YSS8</accession>
<dbReference type="Proteomes" id="UP000008895">
    <property type="component" value="Chromosome"/>
</dbReference>
<sequence length="204" mass="24401">MIKMKTIVTLIFCACVNFMQAQINPSSLFLVIQNGDKMIKKESRKIMMNSNPNEFYTEEIKYFENYQKIRLSYSNETVSDFYETFYVNETLNWQVTFRHSHINNQESANNYILLLPKSMFKSYAQKGNVHKFKDLKKEWDVINIVDFWAKMRTNHSEYVYRHLSKGKFSETIRYNVFIVFSSDLEKDYIPCYEVDVLISTIVEE</sequence>
<protein>
    <recommendedName>
        <fullName evidence="4">DUF5041 domain-containing protein</fullName>
    </recommendedName>
</protein>
<keyword evidence="1" id="KW-0732">Signal</keyword>
<dbReference type="KEGG" id="ccm:Ccan_18070"/>
<evidence type="ECO:0000313" key="3">
    <source>
        <dbReference type="Proteomes" id="UP000008895"/>
    </source>
</evidence>
<dbReference type="AlphaFoldDB" id="F9YSS8"/>
<evidence type="ECO:0000256" key="1">
    <source>
        <dbReference type="SAM" id="SignalP"/>
    </source>
</evidence>
<dbReference type="STRING" id="860228.Ccan_18070"/>
<organism evidence="2 3">
    <name type="scientific">Capnocytophaga canimorsus (strain 5)</name>
    <dbReference type="NCBI Taxonomy" id="860228"/>
    <lineage>
        <taxon>Bacteria</taxon>
        <taxon>Pseudomonadati</taxon>
        <taxon>Bacteroidota</taxon>
        <taxon>Flavobacteriia</taxon>
        <taxon>Flavobacteriales</taxon>
        <taxon>Flavobacteriaceae</taxon>
        <taxon>Capnocytophaga</taxon>
    </lineage>
</organism>
<feature type="chain" id="PRO_5003395811" description="DUF5041 domain-containing protein" evidence="1">
    <location>
        <begin position="22"/>
        <end position="204"/>
    </location>
</feature>
<name>F9YSS8_CAPCC</name>